<dbReference type="EMBL" id="MH445453">
    <property type="protein sequence ID" value="AXF39353.1"/>
    <property type="molecule type" value="Genomic_DNA"/>
</dbReference>
<evidence type="ECO:0000313" key="2">
    <source>
        <dbReference type="Proteomes" id="UP000256139"/>
    </source>
</evidence>
<dbReference type="Proteomes" id="UP000256139">
    <property type="component" value="Segment"/>
</dbReference>
<proteinExistence type="predicted"/>
<accession>A0A345AR99</accession>
<name>A0A345AR99_9CAUD</name>
<sequence>MNYKEKDIMHENGKFWVLKNKQGFHVMISAVTHSVSESSYDQLDLAITRCDYLANRVNGKAQLFAPQSDINVEVRIK</sequence>
<gene>
    <name evidence="1" type="ORF">S1_006</name>
</gene>
<evidence type="ECO:0000313" key="1">
    <source>
        <dbReference type="EMBL" id="AXF39353.1"/>
    </source>
</evidence>
<keyword evidence="2" id="KW-1185">Reference proteome</keyword>
<protein>
    <submittedName>
        <fullName evidence="1">Uncharacterized protein</fullName>
    </submittedName>
</protein>
<organism evidence="1 2">
    <name type="scientific">Klebsiella phage NJS1</name>
    <dbReference type="NCBI Taxonomy" id="2268610"/>
    <lineage>
        <taxon>Viruses</taxon>
        <taxon>Duplodnaviria</taxon>
        <taxon>Heunggongvirae</taxon>
        <taxon>Uroviricota</taxon>
        <taxon>Caudoviricetes</taxon>
        <taxon>Drexlerviridae</taxon>
        <taxon>Webervirus</taxon>
        <taxon>Webervirus NJS1</taxon>
    </lineage>
</organism>
<reference evidence="1 2" key="1">
    <citation type="submission" date="2018-06" db="EMBL/GenBank/DDBJ databases">
        <title>Klebsiella pneumoniae phage NJS1 genome sequence.</title>
        <authorList>
            <person name="Zhu J."/>
            <person name="Wang H."/>
            <person name="Hao G."/>
        </authorList>
    </citation>
    <scope>NUCLEOTIDE SEQUENCE [LARGE SCALE GENOMIC DNA]</scope>
</reference>